<dbReference type="OrthoDB" id="6041373at2759"/>
<dbReference type="InterPro" id="IPR027465">
    <property type="entry name" value="TIMP_C"/>
</dbReference>
<evidence type="ECO:0000313" key="14">
    <source>
        <dbReference type="Proteomes" id="UP000694844"/>
    </source>
</evidence>
<evidence type="ECO:0000256" key="10">
    <source>
        <dbReference type="PIRSR" id="PIRSR601820-1"/>
    </source>
</evidence>
<feature type="disulfide bond" evidence="11">
    <location>
        <begin position="172"/>
        <end position="177"/>
    </location>
</feature>
<keyword evidence="8 11" id="KW-1015">Disulfide bond</keyword>
<feature type="signal peptide" evidence="12">
    <location>
        <begin position="1"/>
        <end position="24"/>
    </location>
</feature>
<dbReference type="PANTHER" id="PTHR11844:SF33">
    <property type="entry name" value="TISSUE INHIBITOR OF METALLOPROTEINASE"/>
    <property type="match status" value="1"/>
</dbReference>
<sequence length="273" mass="31660">MTQSHMMLVSGVILLWVTVTEVWSCTCFPTHPQDQFCRAQIVLVATVKGSEEVFQNNIIKAPNTRDPDNPYAMVPVERKFKVRIHRFFKGQELLGDKGKRVKYIHTSASGASCGLNLNKGKTYILSARIQRQGEIWSSMCDWVQNYKTLNRHQLKGIKFHYKRNCKCKVTWCQGSYCRGPGPKECEWVPQFYGTDCLVEHGFCMVNSRGTCQWKKNRQLRKCLEKNHQPMPGEVREIQEIPRDGPHRPGEYESWRSSPVDDVYLPGIYEDIKR</sequence>
<protein>
    <submittedName>
        <fullName evidence="15 16">Metalloproteinase inhibitor 4-like</fullName>
    </submittedName>
</protein>
<dbReference type="GeneID" id="111107873"/>
<organism evidence="14 15">
    <name type="scientific">Crassostrea virginica</name>
    <name type="common">Eastern oyster</name>
    <dbReference type="NCBI Taxonomy" id="6565"/>
    <lineage>
        <taxon>Eukaryota</taxon>
        <taxon>Metazoa</taxon>
        <taxon>Spiralia</taxon>
        <taxon>Lophotrochozoa</taxon>
        <taxon>Mollusca</taxon>
        <taxon>Bivalvia</taxon>
        <taxon>Autobranchia</taxon>
        <taxon>Pteriomorphia</taxon>
        <taxon>Ostreida</taxon>
        <taxon>Ostreoidea</taxon>
        <taxon>Ostreidae</taxon>
        <taxon>Crassostrea</taxon>
    </lineage>
</organism>
<keyword evidence="3" id="KW-0964">Secreted</keyword>
<evidence type="ECO:0000256" key="1">
    <source>
        <dbReference type="ARBA" id="ARBA00004613"/>
    </source>
</evidence>
<dbReference type="PROSITE" id="PS00288">
    <property type="entry name" value="TIMP"/>
    <property type="match status" value="1"/>
</dbReference>
<keyword evidence="12" id="KW-0732">Signal</keyword>
<name>A0A8B8B7A3_CRAVI</name>
<dbReference type="GO" id="GO:0046872">
    <property type="term" value="F:metal ion binding"/>
    <property type="evidence" value="ECO:0007669"/>
    <property type="project" value="UniProtKB-KW"/>
</dbReference>
<dbReference type="RefSeq" id="XP_022298982.1">
    <property type="nucleotide sequence ID" value="XM_022443274.1"/>
</dbReference>
<evidence type="ECO:0000313" key="16">
    <source>
        <dbReference type="RefSeq" id="XP_022298982.1"/>
    </source>
</evidence>
<accession>A0A8B8B7A3</accession>
<keyword evidence="7 10" id="KW-0862">Zinc</keyword>
<feature type="disulfide bond" evidence="11">
    <location>
        <begin position="167"/>
        <end position="211"/>
    </location>
</feature>
<feature type="domain" description="NTR" evidence="13">
    <location>
        <begin position="25"/>
        <end position="165"/>
    </location>
</feature>
<evidence type="ECO:0000256" key="6">
    <source>
        <dbReference type="ARBA" id="ARBA00022723"/>
    </source>
</evidence>
<evidence type="ECO:0000259" key="13">
    <source>
        <dbReference type="PROSITE" id="PS50189"/>
    </source>
</evidence>
<evidence type="ECO:0000256" key="4">
    <source>
        <dbReference type="ARBA" id="ARBA00022608"/>
    </source>
</evidence>
<feature type="chain" id="PRO_5044665992" evidence="12">
    <location>
        <begin position="25"/>
        <end position="273"/>
    </location>
</feature>
<dbReference type="GO" id="GO:0051045">
    <property type="term" value="P:negative regulation of membrane protein ectodomain proteolysis"/>
    <property type="evidence" value="ECO:0007669"/>
    <property type="project" value="TreeGrafter"/>
</dbReference>
<reference evidence="15 16" key="1">
    <citation type="submission" date="2025-04" db="UniProtKB">
        <authorList>
            <consortium name="RefSeq"/>
        </authorList>
    </citation>
    <scope>IDENTIFICATION</scope>
    <source>
        <tissue evidence="15 16">Whole sample</tissue>
    </source>
</reference>
<dbReference type="Gene3D" id="2.40.50.120">
    <property type="match status" value="1"/>
</dbReference>
<dbReference type="InterPro" id="IPR001134">
    <property type="entry name" value="Netrin_domain"/>
</dbReference>
<feature type="disulfide bond" evidence="11">
    <location>
        <begin position="25"/>
        <end position="113"/>
    </location>
</feature>
<dbReference type="SMART" id="SM00206">
    <property type="entry name" value="NTR"/>
    <property type="match status" value="1"/>
</dbReference>
<keyword evidence="9" id="KW-0481">Metalloenzyme inhibitor</keyword>
<evidence type="ECO:0000256" key="2">
    <source>
        <dbReference type="ARBA" id="ARBA00011027"/>
    </source>
</evidence>
<dbReference type="Proteomes" id="UP000694844">
    <property type="component" value="Chromosome 8"/>
</dbReference>
<evidence type="ECO:0000256" key="3">
    <source>
        <dbReference type="ARBA" id="ARBA00022525"/>
    </source>
</evidence>
<evidence type="ECO:0000256" key="9">
    <source>
        <dbReference type="ARBA" id="ARBA00023215"/>
    </source>
</evidence>
<dbReference type="AlphaFoldDB" id="A0A8B8B7A3"/>
<evidence type="ECO:0000256" key="12">
    <source>
        <dbReference type="SAM" id="SignalP"/>
    </source>
</evidence>
<dbReference type="GO" id="GO:0002020">
    <property type="term" value="F:protease binding"/>
    <property type="evidence" value="ECO:0007669"/>
    <property type="project" value="TreeGrafter"/>
</dbReference>
<dbReference type="InterPro" id="IPR001820">
    <property type="entry name" value="TIMP"/>
</dbReference>
<dbReference type="SUPFAM" id="SSF50242">
    <property type="entry name" value="TIMP-like"/>
    <property type="match status" value="1"/>
</dbReference>
<dbReference type="KEGG" id="cvn:111107873"/>
<feature type="disulfide bond" evidence="11">
    <location>
        <begin position="27"/>
        <end position="140"/>
    </location>
</feature>
<keyword evidence="4 15" id="KW-0483">Metalloprotease inhibitor</keyword>
<feature type="disulfide bond" evidence="11">
    <location>
        <begin position="37"/>
        <end position="165"/>
    </location>
</feature>
<feature type="disulfide bond" evidence="11">
    <location>
        <begin position="185"/>
        <end position="203"/>
    </location>
</feature>
<gene>
    <name evidence="15 16" type="primary">LOC111107873</name>
</gene>
<dbReference type="Gene3D" id="3.90.370.10">
    <property type="entry name" value="Tissue inhibitor of metalloproteinase-1. Chain B, domain 1"/>
    <property type="match status" value="1"/>
</dbReference>
<feature type="binding site" evidence="10">
    <location>
        <position position="25"/>
    </location>
    <ligand>
        <name>Zn(2+)</name>
        <dbReference type="ChEBI" id="CHEBI:29105"/>
        <note>ligand shared with metalloproteinase partner</note>
    </ligand>
</feature>
<dbReference type="GO" id="GO:0005615">
    <property type="term" value="C:extracellular space"/>
    <property type="evidence" value="ECO:0007669"/>
    <property type="project" value="TreeGrafter"/>
</dbReference>
<dbReference type="PANTHER" id="PTHR11844">
    <property type="entry name" value="METALLOPROTEASE INHIBITOR"/>
    <property type="match status" value="1"/>
</dbReference>
<evidence type="ECO:0000256" key="11">
    <source>
        <dbReference type="PIRSR" id="PIRSR601820-3"/>
    </source>
</evidence>
<dbReference type="InterPro" id="IPR008993">
    <property type="entry name" value="TIMP-like_OB-fold"/>
</dbReference>
<evidence type="ECO:0000256" key="5">
    <source>
        <dbReference type="ARBA" id="ARBA00022690"/>
    </source>
</evidence>
<dbReference type="InterPro" id="IPR030490">
    <property type="entry name" value="TIMP_CS"/>
</dbReference>
<dbReference type="Pfam" id="PF00965">
    <property type="entry name" value="TIMP"/>
    <property type="match status" value="1"/>
</dbReference>
<comment type="similarity">
    <text evidence="2">Belongs to the protease inhibitor I35 (TIMP) family.</text>
</comment>
<proteinExistence type="inferred from homology"/>
<keyword evidence="5 15" id="KW-0646">Protease inhibitor</keyword>
<dbReference type="GO" id="GO:0008191">
    <property type="term" value="F:metalloendopeptidase inhibitor activity"/>
    <property type="evidence" value="ECO:0007669"/>
    <property type="project" value="InterPro"/>
</dbReference>
<evidence type="ECO:0000313" key="15">
    <source>
        <dbReference type="RefSeq" id="XP_022298981.1"/>
    </source>
</evidence>
<dbReference type="GO" id="GO:0031012">
    <property type="term" value="C:extracellular matrix"/>
    <property type="evidence" value="ECO:0007669"/>
    <property type="project" value="TreeGrafter"/>
</dbReference>
<dbReference type="PROSITE" id="PS50189">
    <property type="entry name" value="NTR"/>
    <property type="match status" value="1"/>
</dbReference>
<evidence type="ECO:0000256" key="8">
    <source>
        <dbReference type="ARBA" id="ARBA00023157"/>
    </source>
</evidence>
<comment type="subcellular location">
    <subcellularLocation>
        <location evidence="1">Secreted</location>
    </subcellularLocation>
</comment>
<evidence type="ECO:0000256" key="7">
    <source>
        <dbReference type="ARBA" id="ARBA00022833"/>
    </source>
</evidence>
<dbReference type="RefSeq" id="XP_022298981.1">
    <property type="nucleotide sequence ID" value="XM_022443273.1"/>
</dbReference>
<keyword evidence="14" id="KW-1185">Reference proteome</keyword>
<keyword evidence="6 10" id="KW-0479">Metal-binding</keyword>